<dbReference type="RefSeq" id="WP_126149765.1">
    <property type="nucleotide sequence ID" value="NZ_JBHTMH010000001.1"/>
</dbReference>
<feature type="transmembrane region" description="Helical" evidence="5">
    <location>
        <begin position="302"/>
        <end position="329"/>
    </location>
</feature>
<evidence type="ECO:0000256" key="5">
    <source>
        <dbReference type="RuleBase" id="RU363032"/>
    </source>
</evidence>
<feature type="transmembrane region" description="Helical" evidence="5">
    <location>
        <begin position="393"/>
        <end position="413"/>
    </location>
</feature>
<feature type="transmembrane region" description="Helical" evidence="5">
    <location>
        <begin position="494"/>
        <end position="516"/>
    </location>
</feature>
<dbReference type="GO" id="GO:0055085">
    <property type="term" value="P:transmembrane transport"/>
    <property type="evidence" value="ECO:0007669"/>
    <property type="project" value="InterPro"/>
</dbReference>
<proteinExistence type="inferred from homology"/>
<feature type="domain" description="ABC transmembrane type-1" evidence="6">
    <location>
        <begin position="355"/>
        <end position="545"/>
    </location>
</feature>
<dbReference type="Gene3D" id="1.10.3720.10">
    <property type="entry name" value="MetI-like"/>
    <property type="match status" value="2"/>
</dbReference>
<feature type="transmembrane region" description="Helical" evidence="5">
    <location>
        <begin position="112"/>
        <end position="133"/>
    </location>
</feature>
<dbReference type="OrthoDB" id="27542at2"/>
<dbReference type="InterPro" id="IPR035906">
    <property type="entry name" value="MetI-like_sf"/>
</dbReference>
<dbReference type="AlphaFoldDB" id="A0A447I9T7"/>
<keyword evidence="5" id="KW-0813">Transport</keyword>
<dbReference type="CDD" id="cd06261">
    <property type="entry name" value="TM_PBP2"/>
    <property type="match status" value="2"/>
</dbReference>
<dbReference type="PROSITE" id="PS50928">
    <property type="entry name" value="ABC_TM1"/>
    <property type="match status" value="2"/>
</dbReference>
<feature type="transmembrane region" description="Helical" evidence="5">
    <location>
        <begin position="419"/>
        <end position="441"/>
    </location>
</feature>
<organism evidence="7 8">
    <name type="scientific">Devosia equisanguinis</name>
    <dbReference type="NCBI Taxonomy" id="2490941"/>
    <lineage>
        <taxon>Bacteria</taxon>
        <taxon>Pseudomonadati</taxon>
        <taxon>Pseudomonadota</taxon>
        <taxon>Alphaproteobacteria</taxon>
        <taxon>Hyphomicrobiales</taxon>
        <taxon>Devosiaceae</taxon>
        <taxon>Devosia</taxon>
    </lineage>
</organism>
<dbReference type="PANTHER" id="PTHR43496:SF1">
    <property type="entry name" value="POLYGALACTURONAN_RHAMNOGALACTURONAN TRANSPORT SYSTEM PERMEASE PROTEIN YTEP"/>
    <property type="match status" value="1"/>
</dbReference>
<accession>A0A447I9T7</accession>
<keyword evidence="3 5" id="KW-1133">Transmembrane helix</keyword>
<comment type="subcellular location">
    <subcellularLocation>
        <location evidence="1 5">Cell membrane</location>
        <topology evidence="1 5">Multi-pass membrane protein</topology>
    </subcellularLocation>
</comment>
<keyword evidence="2 5" id="KW-0812">Transmembrane</keyword>
<evidence type="ECO:0000256" key="1">
    <source>
        <dbReference type="ARBA" id="ARBA00004651"/>
    </source>
</evidence>
<evidence type="ECO:0000313" key="7">
    <source>
        <dbReference type="EMBL" id="VDS04173.1"/>
    </source>
</evidence>
<evidence type="ECO:0000256" key="4">
    <source>
        <dbReference type="ARBA" id="ARBA00023136"/>
    </source>
</evidence>
<keyword evidence="4 5" id="KW-0472">Membrane</keyword>
<comment type="similarity">
    <text evidence="5">Belongs to the binding-protein-dependent transport system permease family.</text>
</comment>
<name>A0A447I9T7_9HYPH</name>
<dbReference type="SUPFAM" id="SSF161098">
    <property type="entry name" value="MetI-like"/>
    <property type="match status" value="2"/>
</dbReference>
<protein>
    <submittedName>
        <fullName evidence="7">Sulfate transport system permease protein CysW</fullName>
    </submittedName>
</protein>
<dbReference type="InterPro" id="IPR000515">
    <property type="entry name" value="MetI-like"/>
</dbReference>
<feature type="transmembrane region" description="Helical" evidence="5">
    <location>
        <begin position="78"/>
        <end position="100"/>
    </location>
</feature>
<dbReference type="Proteomes" id="UP000268844">
    <property type="component" value="Unassembled WGS sequence"/>
</dbReference>
<reference evidence="7 8" key="1">
    <citation type="submission" date="2018-12" db="EMBL/GenBank/DDBJ databases">
        <authorList>
            <person name="Criscuolo A."/>
        </authorList>
    </citation>
    <scope>NUCLEOTIDE SEQUENCE [LARGE SCALE GENOMIC DNA]</scope>
    <source>
        <strain evidence="7">ACIP1116281</strain>
    </source>
</reference>
<dbReference type="GO" id="GO:0005886">
    <property type="term" value="C:plasma membrane"/>
    <property type="evidence" value="ECO:0007669"/>
    <property type="project" value="UniProtKB-SubCell"/>
</dbReference>
<evidence type="ECO:0000313" key="8">
    <source>
        <dbReference type="Proteomes" id="UP000268844"/>
    </source>
</evidence>
<evidence type="ECO:0000256" key="3">
    <source>
        <dbReference type="ARBA" id="ARBA00022989"/>
    </source>
</evidence>
<gene>
    <name evidence="7" type="primary">cysW_1</name>
    <name evidence="7" type="ORF">DEVEQU_01304</name>
</gene>
<feature type="transmembrane region" description="Helical" evidence="5">
    <location>
        <begin position="153"/>
        <end position="173"/>
    </location>
</feature>
<feature type="transmembrane region" description="Helical" evidence="5">
    <location>
        <begin position="202"/>
        <end position="220"/>
    </location>
</feature>
<feature type="transmembrane region" description="Helical" evidence="5">
    <location>
        <begin position="21"/>
        <end position="43"/>
    </location>
</feature>
<keyword evidence="8" id="KW-1185">Reference proteome</keyword>
<dbReference type="PANTHER" id="PTHR43496">
    <property type="entry name" value="PROTEIN LPLB"/>
    <property type="match status" value="1"/>
</dbReference>
<feature type="transmembrane region" description="Helical" evidence="5">
    <location>
        <begin position="528"/>
        <end position="549"/>
    </location>
</feature>
<evidence type="ECO:0000256" key="2">
    <source>
        <dbReference type="ARBA" id="ARBA00022692"/>
    </source>
</evidence>
<sequence length="556" mass="59942">MQSVAKRSPLTAGLKKIVTDPWLFGLFVVLTLSVLIFAILPIASVLRLALSGGEGNGFAAIVDRLTSPLVVRAFLNTIQLGVASAVLATLIGFLLAFSLTRTNMWGKKGVHLIALLPVISPPFVIALAIILLFGRSGLVTRELLGIRNSNIYGFQSLVFIQALAFTPIAYLNIRGMLQAMDSALEDAAATLRASQWTTFRRVTLPLTMPALLSSMLLVFVKSIEDFGNPLVIGGNYNTLAVEAYSQLIGYFNLEAGAMLASLLLLPSLVAFMVHRYWVSKRSYVTVTGKPANQTIRIVHPAIVWPLAACCYALVAIIVLLYGTVIWVSFTKIPGIDWTLTTEHYARAFTTGLQPLWNSLLLAAIATPIITIMGILIAYILARRAYPGSFILRFGTLLAFAAPGTIIGIGYVSVFNTPPLLLTGTAFVIVAAMVVKTLQVGIEAGTNQIRQIDPAIEEAAAVLGASNTRIFSRVTLPLLKPALFASLAYGFTRSLTTLSAIIFLVSANWTLITVTILNQVETMRMGLAAAYSVMLIAIVLAVLGLMQVLLGRSHHQR</sequence>
<evidence type="ECO:0000259" key="6">
    <source>
        <dbReference type="PROSITE" id="PS50928"/>
    </source>
</evidence>
<feature type="transmembrane region" description="Helical" evidence="5">
    <location>
        <begin position="255"/>
        <end position="273"/>
    </location>
</feature>
<dbReference type="EMBL" id="UZWD01000020">
    <property type="protein sequence ID" value="VDS04173.1"/>
    <property type="molecule type" value="Genomic_DNA"/>
</dbReference>
<dbReference type="Pfam" id="PF00528">
    <property type="entry name" value="BPD_transp_1"/>
    <property type="match status" value="2"/>
</dbReference>
<feature type="domain" description="ABC transmembrane type-1" evidence="6">
    <location>
        <begin position="74"/>
        <end position="274"/>
    </location>
</feature>
<feature type="transmembrane region" description="Helical" evidence="5">
    <location>
        <begin position="359"/>
        <end position="381"/>
    </location>
</feature>